<dbReference type="Gene3D" id="1.20.1070.10">
    <property type="entry name" value="Rhodopsin 7-helix transmembrane proteins"/>
    <property type="match status" value="1"/>
</dbReference>
<organism evidence="3 4">
    <name type="scientific">Meloidogyne floridensis</name>
    <dbReference type="NCBI Taxonomy" id="298350"/>
    <lineage>
        <taxon>Eukaryota</taxon>
        <taxon>Metazoa</taxon>
        <taxon>Ecdysozoa</taxon>
        <taxon>Nematoda</taxon>
        <taxon>Chromadorea</taxon>
        <taxon>Rhabditida</taxon>
        <taxon>Tylenchina</taxon>
        <taxon>Tylenchomorpha</taxon>
        <taxon>Tylenchoidea</taxon>
        <taxon>Meloidogynidae</taxon>
        <taxon>Meloidogyninae</taxon>
        <taxon>Meloidogyne</taxon>
    </lineage>
</organism>
<dbReference type="SUPFAM" id="SSF81321">
    <property type="entry name" value="Family A G protein-coupled receptor-like"/>
    <property type="match status" value="1"/>
</dbReference>
<proteinExistence type="predicted"/>
<dbReference type="Pfam" id="PF10328">
    <property type="entry name" value="7TM_GPCR_Srx"/>
    <property type="match status" value="1"/>
</dbReference>
<protein>
    <submittedName>
        <fullName evidence="4">7TM GPCR serpentine receptor class x (Srx) domain-containing protein</fullName>
    </submittedName>
</protein>
<feature type="domain" description="7TM GPCR serpentine receptor class x (Srx)" evidence="2">
    <location>
        <begin position="30"/>
        <end position="247"/>
    </location>
</feature>
<reference evidence="4" key="1">
    <citation type="submission" date="2022-11" db="UniProtKB">
        <authorList>
            <consortium name="WormBaseParasite"/>
        </authorList>
    </citation>
    <scope>IDENTIFICATION</scope>
</reference>
<dbReference type="CDD" id="cd00637">
    <property type="entry name" value="7tm_classA_rhodopsin-like"/>
    <property type="match status" value="1"/>
</dbReference>
<keyword evidence="1" id="KW-1133">Transmembrane helix</keyword>
<accession>A0A915NRU9</accession>
<evidence type="ECO:0000313" key="3">
    <source>
        <dbReference type="Proteomes" id="UP000887560"/>
    </source>
</evidence>
<keyword evidence="1" id="KW-0812">Transmembrane</keyword>
<feature type="transmembrane region" description="Helical" evidence="1">
    <location>
        <begin position="191"/>
        <end position="213"/>
    </location>
</feature>
<feature type="transmembrane region" description="Helical" evidence="1">
    <location>
        <begin position="219"/>
        <end position="246"/>
    </location>
</feature>
<keyword evidence="3" id="KW-1185">Reference proteome</keyword>
<dbReference type="PANTHER" id="PTHR22718:SF25">
    <property type="entry name" value="G-PROTEIN COUPLED RECEPTORS FAMILY 1 PROFILE DOMAIN-CONTAINING PROTEIN"/>
    <property type="match status" value="1"/>
</dbReference>
<feature type="transmembrane region" description="Helical" evidence="1">
    <location>
        <begin position="73"/>
        <end position="93"/>
    </location>
</feature>
<evidence type="ECO:0000256" key="1">
    <source>
        <dbReference type="SAM" id="Phobius"/>
    </source>
</evidence>
<keyword evidence="1" id="KW-0472">Membrane</keyword>
<feature type="transmembrane region" description="Helical" evidence="1">
    <location>
        <begin position="31"/>
        <end position="53"/>
    </location>
</feature>
<dbReference type="PANTHER" id="PTHR22718">
    <property type="entry name" value="SERPENTINE RECEPTOR, CLASS X"/>
    <property type="match status" value="1"/>
</dbReference>
<dbReference type="AlphaFoldDB" id="A0A915NRU9"/>
<sequence>MNINNITNPTDLFLTVRIVGGNIWDGNVLRIFGIMNTINYSCTLFFSALMTLNRATVFVSPKLNESLFGRSNILKPIIAIWIYAFLIAFTLDVGGCFKLYSEKGYLVYFFSQQNLILDLLLGFKCTKETVHPIIWAIREYFHYSPSAMPVIMLITYLAIFVFIKISTPFKNIQNSLEAEQARKRFRSERSFLFQGFLICGMLELEDIAFNFLLAPPNTLAQLFLNIFCNWIMITQNLLNPIILFLFNNQIRKATKNVLFWRSSVVGISAVSGNLKTQRIGAKINIQKAQIDGNEQNLFKKNNNRNLLK</sequence>
<dbReference type="InterPro" id="IPR019430">
    <property type="entry name" value="7TM_GPCR_serpentine_rcpt_Srx"/>
</dbReference>
<evidence type="ECO:0000259" key="2">
    <source>
        <dbReference type="Pfam" id="PF10328"/>
    </source>
</evidence>
<dbReference type="Proteomes" id="UP000887560">
    <property type="component" value="Unplaced"/>
</dbReference>
<name>A0A915NRU9_9BILA</name>
<evidence type="ECO:0000313" key="4">
    <source>
        <dbReference type="WBParaSite" id="scf7180000421290.g6603"/>
    </source>
</evidence>
<feature type="transmembrane region" description="Helical" evidence="1">
    <location>
        <begin position="143"/>
        <end position="163"/>
    </location>
</feature>
<dbReference type="WBParaSite" id="scf7180000421290.g6603">
    <property type="protein sequence ID" value="scf7180000421290.g6603"/>
    <property type="gene ID" value="scf7180000421290.g6603"/>
</dbReference>